<dbReference type="InterPro" id="IPR029021">
    <property type="entry name" value="Prot-tyrosine_phosphatase-like"/>
</dbReference>
<dbReference type="PANTHER" id="PTHR19134">
    <property type="entry name" value="RECEPTOR-TYPE TYROSINE-PROTEIN PHOSPHATASE"/>
    <property type="match status" value="1"/>
</dbReference>
<comment type="subcellular location">
    <subcellularLocation>
        <location evidence="1">Membrane</location>
        <topology evidence="1">Single-pass type I membrane protein</topology>
    </subcellularLocation>
</comment>
<evidence type="ECO:0000256" key="9">
    <source>
        <dbReference type="ARBA" id="ARBA00023180"/>
    </source>
</evidence>
<evidence type="ECO:0000313" key="15">
    <source>
        <dbReference type="Proteomes" id="UP000823561"/>
    </source>
</evidence>
<keyword evidence="15" id="KW-1185">Reference proteome</keyword>
<dbReference type="InterPro" id="IPR000387">
    <property type="entry name" value="Tyr_Pase_dom"/>
</dbReference>
<evidence type="ECO:0000256" key="2">
    <source>
        <dbReference type="ARBA" id="ARBA00013064"/>
    </source>
</evidence>
<dbReference type="EC" id="3.1.3.48" evidence="2"/>
<dbReference type="PROSITE" id="PS50055">
    <property type="entry name" value="TYR_PHOSPHATASE_PTP"/>
    <property type="match status" value="1"/>
</dbReference>
<dbReference type="PROSITE" id="PS50056">
    <property type="entry name" value="TYR_PHOSPHATASE_2"/>
    <property type="match status" value="1"/>
</dbReference>
<evidence type="ECO:0000256" key="4">
    <source>
        <dbReference type="ARBA" id="ARBA00022729"/>
    </source>
</evidence>
<dbReference type="InterPro" id="IPR016130">
    <property type="entry name" value="Tyr_Pase_AS"/>
</dbReference>
<dbReference type="InterPro" id="IPR003595">
    <property type="entry name" value="Tyr_Pase_cat"/>
</dbReference>
<evidence type="ECO:0000256" key="8">
    <source>
        <dbReference type="ARBA" id="ARBA00023136"/>
    </source>
</evidence>
<feature type="domain" description="Tyrosine specific protein phosphatases" evidence="13">
    <location>
        <begin position="260"/>
        <end position="333"/>
    </location>
</feature>
<feature type="region of interest" description="Disordered" evidence="11">
    <location>
        <begin position="354"/>
        <end position="390"/>
    </location>
</feature>
<protein>
    <recommendedName>
        <fullName evidence="2">protein-tyrosine-phosphatase</fullName>
        <ecNumber evidence="2">3.1.3.48</ecNumber>
    </recommendedName>
</protein>
<dbReference type="Gene3D" id="3.90.190.10">
    <property type="entry name" value="Protein tyrosine phosphatase superfamily"/>
    <property type="match status" value="1"/>
</dbReference>
<proteinExistence type="predicted"/>
<evidence type="ECO:0000256" key="3">
    <source>
        <dbReference type="ARBA" id="ARBA00022692"/>
    </source>
</evidence>
<evidence type="ECO:0000256" key="1">
    <source>
        <dbReference type="ARBA" id="ARBA00004479"/>
    </source>
</evidence>
<organism evidence="14 15">
    <name type="scientific">Alosa alosa</name>
    <name type="common">allis shad</name>
    <dbReference type="NCBI Taxonomy" id="278164"/>
    <lineage>
        <taxon>Eukaryota</taxon>
        <taxon>Metazoa</taxon>
        <taxon>Chordata</taxon>
        <taxon>Craniata</taxon>
        <taxon>Vertebrata</taxon>
        <taxon>Euteleostomi</taxon>
        <taxon>Actinopterygii</taxon>
        <taxon>Neopterygii</taxon>
        <taxon>Teleostei</taxon>
        <taxon>Clupei</taxon>
        <taxon>Clupeiformes</taxon>
        <taxon>Clupeoidei</taxon>
        <taxon>Clupeidae</taxon>
        <taxon>Alosa</taxon>
    </lineage>
</organism>
<dbReference type="Pfam" id="PF00102">
    <property type="entry name" value="Y_phosphatase"/>
    <property type="match status" value="1"/>
</dbReference>
<dbReference type="PRINTS" id="PR00700">
    <property type="entry name" value="PRTYPHPHTASE"/>
</dbReference>
<sequence>MQINRCTSTHLTSIRPSNGILLEQHSFSRTLCSQAPEVQTVPYSVLHLNQCLNMMVRTFPRAQIIKDFQERCQYLAKNNNEGYQQEFEALNDVGKEFSTRAGELDVNKNKNRYPHILPYDHCRVKLSLLESQPHSDYINASYVPGGSSEHAFICTQGPLKSTMADFWRMIWEQNVHVIVMLTSLKENGRVLCDQYWPPERGTGCYGDIQVTTVSRKRGPESYITTIHLWQNGWPAERRITHYLYPSWPDISVPRELSSLCTFTENVRQHLENMPHVGPAVIHCSAGVGRSGTFVTLLWLFQLCARGVQPDVKASVQDLRRHRVLMVQTLEQYIFVHKCLMRWLVADSKQLNARSQSAPVQVRQDSRQISQSRPRSMEVKQPPKRGQSSPDVLQSFNMQLQSIRPANLLRKLMPSTARTGKARDSDL</sequence>
<dbReference type="AlphaFoldDB" id="A0AAV6H9Y4"/>
<dbReference type="SUPFAM" id="SSF52799">
    <property type="entry name" value="(Phosphotyrosine protein) phosphatases II"/>
    <property type="match status" value="1"/>
</dbReference>
<dbReference type="SMART" id="SM00194">
    <property type="entry name" value="PTPc"/>
    <property type="match status" value="1"/>
</dbReference>
<reference evidence="14" key="1">
    <citation type="submission" date="2020-10" db="EMBL/GenBank/DDBJ databases">
        <title>Chromosome-scale genome assembly of the Allis shad, Alosa alosa.</title>
        <authorList>
            <person name="Margot Z."/>
            <person name="Christophe K."/>
            <person name="Cabau C."/>
            <person name="Louis A."/>
            <person name="Berthelot C."/>
            <person name="Parey E."/>
            <person name="Roest Crollius H."/>
            <person name="Montfort J."/>
            <person name="Robinson-Rechavi M."/>
            <person name="Bucao C."/>
            <person name="Bouchez O."/>
            <person name="Gislard M."/>
            <person name="Lluch J."/>
            <person name="Milhes M."/>
            <person name="Lampietro C."/>
            <person name="Lopez Roques C."/>
            <person name="Donnadieu C."/>
            <person name="Braasch I."/>
            <person name="Desvignes T."/>
            <person name="Postlethwait J."/>
            <person name="Bobe J."/>
            <person name="Guiguen Y."/>
        </authorList>
    </citation>
    <scope>NUCLEOTIDE SEQUENCE</scope>
    <source>
        <strain evidence="14">M-15738</strain>
        <tissue evidence="14">Blood</tissue>
    </source>
</reference>
<gene>
    <name evidence="14" type="ORF">AALO_G00055390</name>
</gene>
<dbReference type="EMBL" id="JADWDJ010000004">
    <property type="protein sequence ID" value="KAG5282382.1"/>
    <property type="molecule type" value="Genomic_DNA"/>
</dbReference>
<dbReference type="GO" id="GO:0004725">
    <property type="term" value="F:protein tyrosine phosphatase activity"/>
    <property type="evidence" value="ECO:0007669"/>
    <property type="project" value="UniProtKB-EC"/>
</dbReference>
<evidence type="ECO:0000256" key="5">
    <source>
        <dbReference type="ARBA" id="ARBA00022801"/>
    </source>
</evidence>
<feature type="domain" description="Tyrosine-protein phosphatase" evidence="12">
    <location>
        <begin position="83"/>
        <end position="342"/>
    </location>
</feature>
<evidence type="ECO:0000313" key="14">
    <source>
        <dbReference type="EMBL" id="KAG5282382.1"/>
    </source>
</evidence>
<dbReference type="PROSITE" id="PS00383">
    <property type="entry name" value="TYR_PHOSPHATASE_1"/>
    <property type="match status" value="1"/>
</dbReference>
<dbReference type="InterPro" id="IPR050348">
    <property type="entry name" value="Protein-Tyr_Phosphatase"/>
</dbReference>
<keyword evidence="5" id="KW-0378">Hydrolase</keyword>
<evidence type="ECO:0000256" key="11">
    <source>
        <dbReference type="SAM" id="MobiDB-lite"/>
    </source>
</evidence>
<evidence type="ECO:0000259" key="13">
    <source>
        <dbReference type="PROSITE" id="PS50056"/>
    </source>
</evidence>
<accession>A0AAV6H9Y4</accession>
<dbReference type="GO" id="GO:0016020">
    <property type="term" value="C:membrane"/>
    <property type="evidence" value="ECO:0007669"/>
    <property type="project" value="UniProtKB-SubCell"/>
</dbReference>
<dbReference type="InterPro" id="IPR000242">
    <property type="entry name" value="PTP_cat"/>
</dbReference>
<dbReference type="FunFam" id="3.90.190.10:FF:000009">
    <property type="entry name" value="Receptor-type tyrosine-protein phosphatase beta"/>
    <property type="match status" value="1"/>
</dbReference>
<comment type="caution">
    <text evidence="14">The sequence shown here is derived from an EMBL/GenBank/DDBJ whole genome shotgun (WGS) entry which is preliminary data.</text>
</comment>
<keyword evidence="8" id="KW-0472">Membrane</keyword>
<dbReference type="PANTHER" id="PTHR19134:SF557">
    <property type="entry name" value="RECEPTOR-TYPE TYROSINE-PROTEIN PHOSPHATASE ETA-LIKE-RELATED"/>
    <property type="match status" value="1"/>
</dbReference>
<keyword evidence="4" id="KW-0732">Signal</keyword>
<dbReference type="Proteomes" id="UP000823561">
    <property type="component" value="Chromosome 4"/>
</dbReference>
<evidence type="ECO:0000256" key="10">
    <source>
        <dbReference type="ARBA" id="ARBA00051722"/>
    </source>
</evidence>
<keyword evidence="6" id="KW-0904">Protein phosphatase</keyword>
<evidence type="ECO:0000259" key="12">
    <source>
        <dbReference type="PROSITE" id="PS50055"/>
    </source>
</evidence>
<dbReference type="SMART" id="SM00404">
    <property type="entry name" value="PTPc_motif"/>
    <property type="match status" value="1"/>
</dbReference>
<evidence type="ECO:0000256" key="7">
    <source>
        <dbReference type="ARBA" id="ARBA00022989"/>
    </source>
</evidence>
<keyword evidence="3" id="KW-0812">Transmembrane</keyword>
<evidence type="ECO:0000256" key="6">
    <source>
        <dbReference type="ARBA" id="ARBA00022912"/>
    </source>
</evidence>
<name>A0AAV6H9Y4_9TELE</name>
<keyword evidence="7" id="KW-1133">Transmembrane helix</keyword>
<keyword evidence="9" id="KW-0325">Glycoprotein</keyword>
<comment type="catalytic activity">
    <reaction evidence="10">
        <text>O-phospho-L-tyrosyl-[protein] + H2O = L-tyrosyl-[protein] + phosphate</text>
        <dbReference type="Rhea" id="RHEA:10684"/>
        <dbReference type="Rhea" id="RHEA-COMP:10136"/>
        <dbReference type="Rhea" id="RHEA-COMP:20101"/>
        <dbReference type="ChEBI" id="CHEBI:15377"/>
        <dbReference type="ChEBI" id="CHEBI:43474"/>
        <dbReference type="ChEBI" id="CHEBI:46858"/>
        <dbReference type="ChEBI" id="CHEBI:61978"/>
        <dbReference type="EC" id="3.1.3.48"/>
    </reaction>
</comment>